<keyword evidence="1" id="KW-0805">Transcription regulation</keyword>
<reference evidence="6" key="2">
    <citation type="submission" date="2015-07" db="EMBL/GenBank/DDBJ databases">
        <title>MeaNS - Measles Nucleotide Surveillance Program.</title>
        <authorList>
            <person name="Tran T."/>
            <person name="Druce J."/>
        </authorList>
    </citation>
    <scope>NUCLEOTIDE SEQUENCE</scope>
    <source>
        <strain evidence="6">DSM 9887</strain>
    </source>
</reference>
<dbReference type="PANTHER" id="PTHR47893">
    <property type="entry name" value="REGULATORY PROTEIN PCHR"/>
    <property type="match status" value="1"/>
</dbReference>
<dbReference type="Gene3D" id="1.10.10.60">
    <property type="entry name" value="Homeodomain-like"/>
    <property type="match status" value="2"/>
</dbReference>
<evidence type="ECO:0000313" key="8">
    <source>
        <dbReference type="Proteomes" id="UP000319578"/>
    </source>
</evidence>
<comment type="caution">
    <text evidence="6">The sequence shown here is derived from an EMBL/GenBank/DDBJ whole genome shotgun (WGS) entry which is preliminary data.</text>
</comment>
<dbReference type="STRING" id="54915.ADS79_25940"/>
<sequence>MLPSNVHSIYDSYFDALPFSPEVRDKNLCDTERKGHIKRIVPRPGLELVDSCYLLHESCKVGVQSSAAMVELSFCLQGSGEVSVAGSEQVSFMPDSCSLHLMRDFRVEFSFQADVPFHSISVGISVEQFDAWLSELDEGPAYSFEGLLGSKAFRRFQMPILPEMARLLPNLNGPSFSQPRLRKLQVEGKVLELASLGLDTFLFGHELHRSKSTMSRHDREKIRQARDILLARMESPPSLIELAKMAQINEFKLKVGFKEEYGTSVFAYLREKRLEKAWSLLRDGNHNVSQTASAVGFSNFSHFAEAFRKQYGLNPSDMKRGR</sequence>
<dbReference type="InterPro" id="IPR009057">
    <property type="entry name" value="Homeodomain-like_sf"/>
</dbReference>
<dbReference type="InterPro" id="IPR020449">
    <property type="entry name" value="Tscrpt_reg_AraC-type_HTH"/>
</dbReference>
<dbReference type="EMBL" id="LGIQ01000011">
    <property type="protein sequence ID" value="KNB69349.1"/>
    <property type="molecule type" value="Genomic_DNA"/>
</dbReference>
<evidence type="ECO:0000313" key="7">
    <source>
        <dbReference type="Proteomes" id="UP000036834"/>
    </source>
</evidence>
<accession>A0A0K9YKZ2</accession>
<keyword evidence="3" id="KW-0804">Transcription</keyword>
<evidence type="ECO:0000259" key="4">
    <source>
        <dbReference type="PROSITE" id="PS01124"/>
    </source>
</evidence>
<dbReference type="Proteomes" id="UP000319578">
    <property type="component" value="Unassembled WGS sequence"/>
</dbReference>
<dbReference type="InterPro" id="IPR053142">
    <property type="entry name" value="PchR_regulatory_protein"/>
</dbReference>
<dbReference type="SMART" id="SM00342">
    <property type="entry name" value="HTH_ARAC"/>
    <property type="match status" value="1"/>
</dbReference>
<keyword evidence="8" id="KW-1185">Reference proteome</keyword>
<dbReference type="GO" id="GO:0043565">
    <property type="term" value="F:sequence-specific DNA binding"/>
    <property type="evidence" value="ECO:0007669"/>
    <property type="project" value="InterPro"/>
</dbReference>
<evidence type="ECO:0000256" key="2">
    <source>
        <dbReference type="ARBA" id="ARBA00023125"/>
    </source>
</evidence>
<dbReference type="OrthoDB" id="9782503at2"/>
<name>A0A0K9YKZ2_9BACL</name>
<dbReference type="InterPro" id="IPR018060">
    <property type="entry name" value="HTH_AraC"/>
</dbReference>
<dbReference type="PRINTS" id="PR00032">
    <property type="entry name" value="HTHARAC"/>
</dbReference>
<dbReference type="Proteomes" id="UP000036834">
    <property type="component" value="Unassembled WGS sequence"/>
</dbReference>
<gene>
    <name evidence="6" type="ORF">ADS79_25940</name>
    <name evidence="5" type="ORF">BRE01_44650</name>
</gene>
<proteinExistence type="predicted"/>
<organism evidence="6 7">
    <name type="scientific">Brevibacillus reuszeri</name>
    <dbReference type="NCBI Taxonomy" id="54915"/>
    <lineage>
        <taxon>Bacteria</taxon>
        <taxon>Bacillati</taxon>
        <taxon>Bacillota</taxon>
        <taxon>Bacilli</taxon>
        <taxon>Bacillales</taxon>
        <taxon>Paenibacillaceae</taxon>
        <taxon>Brevibacillus</taxon>
    </lineage>
</organism>
<keyword evidence="2" id="KW-0238">DNA-binding</keyword>
<evidence type="ECO:0000313" key="5">
    <source>
        <dbReference type="EMBL" id="GED70763.1"/>
    </source>
</evidence>
<dbReference type="GO" id="GO:0003700">
    <property type="term" value="F:DNA-binding transcription factor activity"/>
    <property type="evidence" value="ECO:0007669"/>
    <property type="project" value="InterPro"/>
</dbReference>
<reference evidence="5 8" key="3">
    <citation type="submission" date="2019-06" db="EMBL/GenBank/DDBJ databases">
        <title>Whole genome shotgun sequence of Brevibacillus reuszeri NBRC 15719.</title>
        <authorList>
            <person name="Hosoyama A."/>
            <person name="Uohara A."/>
            <person name="Ohji S."/>
            <person name="Ichikawa N."/>
        </authorList>
    </citation>
    <scope>NUCLEOTIDE SEQUENCE [LARGE SCALE GENOMIC DNA]</scope>
    <source>
        <strain evidence="5 8">NBRC 15719</strain>
    </source>
</reference>
<evidence type="ECO:0000313" key="6">
    <source>
        <dbReference type="EMBL" id="KNB69349.1"/>
    </source>
</evidence>
<dbReference type="SUPFAM" id="SSF46689">
    <property type="entry name" value="Homeodomain-like"/>
    <property type="match status" value="2"/>
</dbReference>
<feature type="domain" description="HTH araC/xylS-type" evidence="4">
    <location>
        <begin position="223"/>
        <end position="321"/>
    </location>
</feature>
<dbReference type="PANTHER" id="PTHR47893:SF1">
    <property type="entry name" value="REGULATORY PROTEIN PCHR"/>
    <property type="match status" value="1"/>
</dbReference>
<dbReference type="Pfam" id="PF12833">
    <property type="entry name" value="HTH_18"/>
    <property type="match status" value="1"/>
</dbReference>
<dbReference type="RefSeq" id="WP_049741352.1">
    <property type="nucleotide sequence ID" value="NZ_BJON01000018.1"/>
</dbReference>
<dbReference type="EMBL" id="BJON01000018">
    <property type="protein sequence ID" value="GED70763.1"/>
    <property type="molecule type" value="Genomic_DNA"/>
</dbReference>
<evidence type="ECO:0000256" key="3">
    <source>
        <dbReference type="ARBA" id="ARBA00023163"/>
    </source>
</evidence>
<dbReference type="PROSITE" id="PS01124">
    <property type="entry name" value="HTH_ARAC_FAMILY_2"/>
    <property type="match status" value="1"/>
</dbReference>
<protein>
    <submittedName>
        <fullName evidence="6">AraC family transcriptional regulator</fullName>
    </submittedName>
</protein>
<dbReference type="AlphaFoldDB" id="A0A0K9YKZ2"/>
<dbReference type="PATRIC" id="fig|54915.3.peg.4351"/>
<reference evidence="7" key="1">
    <citation type="submission" date="2015-07" db="EMBL/GenBank/DDBJ databases">
        <title>Genome sequencing project for genomic taxonomy and phylogenomics of Bacillus-like bacteria.</title>
        <authorList>
            <person name="Liu B."/>
            <person name="Wang J."/>
            <person name="Zhu Y."/>
            <person name="Liu G."/>
            <person name="Chen Q."/>
            <person name="Chen Z."/>
            <person name="Lan J."/>
            <person name="Che J."/>
            <person name="Ge C."/>
            <person name="Shi H."/>
            <person name="Pan Z."/>
            <person name="Liu X."/>
        </authorList>
    </citation>
    <scope>NUCLEOTIDE SEQUENCE [LARGE SCALE GENOMIC DNA]</scope>
    <source>
        <strain evidence="7">DSM 9887</strain>
    </source>
</reference>
<evidence type="ECO:0000256" key="1">
    <source>
        <dbReference type="ARBA" id="ARBA00023015"/>
    </source>
</evidence>